<keyword evidence="1" id="KW-0472">Membrane</keyword>
<evidence type="ECO:0000313" key="7">
    <source>
        <dbReference type="Proteomes" id="UP000214596"/>
    </source>
</evidence>
<dbReference type="EMBL" id="CP034299">
    <property type="protein sequence ID" value="QHH11407.1"/>
    <property type="molecule type" value="Genomic_DNA"/>
</dbReference>
<keyword evidence="1" id="KW-1133">Transmembrane helix</keyword>
<dbReference type="Proteomes" id="UP000214596">
    <property type="component" value="Unassembled WGS sequence"/>
</dbReference>
<evidence type="ECO:0000256" key="1">
    <source>
        <dbReference type="SAM" id="Phobius"/>
    </source>
</evidence>
<dbReference type="Proteomes" id="UP000037697">
    <property type="component" value="Unassembled WGS sequence"/>
</dbReference>
<name>A0A227JAH0_VIBPH</name>
<accession>A0A227JAH0</accession>
<organism evidence="4 7">
    <name type="scientific">Vibrio parahaemolyticus</name>
    <dbReference type="NCBI Taxonomy" id="670"/>
    <lineage>
        <taxon>Bacteria</taxon>
        <taxon>Pseudomonadati</taxon>
        <taxon>Pseudomonadota</taxon>
        <taxon>Gammaproteobacteria</taxon>
        <taxon>Vibrionales</taxon>
        <taxon>Vibrionaceae</taxon>
        <taxon>Vibrio</taxon>
    </lineage>
</organism>
<reference evidence="4 7" key="2">
    <citation type="journal article" date="2017" name="Appl. Environ. Microbiol.">
        <title>Parallel evolution of two clades of a major Atlantic endemic Vibrio parahaemolyticus pathogen lineage by independent acquisition of related pathogenicity islands.</title>
        <authorList>
            <person name="Xu F."/>
            <person name="Gonzalez-Escalona N."/>
            <person name="Drees K.P."/>
            <person name="Sebra R.P."/>
            <person name="Cooper V.S."/>
            <person name="Jones S.H."/>
            <person name="Whistler C.A."/>
        </authorList>
    </citation>
    <scope>NUCLEOTIDE SEQUENCE [LARGE SCALE GENOMIC DNA]</scope>
    <source>
        <strain evidence="4 7">MAVP-3</strain>
    </source>
</reference>
<sequence length="59" mass="6872">MLVTLLRNFYGSRQKWKQKDGFVNGKLFGQLFFVLQLVMLVINSFSSVISAWTQKQKTT</sequence>
<keyword evidence="1" id="KW-0812">Transmembrane</keyword>
<dbReference type="Proteomes" id="UP000856022">
    <property type="component" value="Unassembled WGS sequence"/>
</dbReference>
<dbReference type="EMBL" id="LIRS01000067">
    <property type="protein sequence ID" value="KOY32856.1"/>
    <property type="molecule type" value="Genomic_DNA"/>
</dbReference>
<reference evidence="3 6" key="1">
    <citation type="submission" date="2015-07" db="EMBL/GenBank/DDBJ databases">
        <title>Foodborne Vibrio parahaemolyticus Isolates.</title>
        <authorList>
            <person name="Ronholm J."/>
            <person name="Petronella N."/>
            <person name="Kenwell R."/>
            <person name="Banerjee S."/>
        </authorList>
    </citation>
    <scope>NUCLEOTIDE SEQUENCE [LARGE SCALE GENOMIC DNA]</scope>
    <source>
        <strain evidence="3 6">HS-06-05</strain>
    </source>
</reference>
<reference evidence="2" key="5">
    <citation type="submission" date="2019-12" db="EMBL/GenBank/DDBJ databases">
        <authorList>
            <consortium name="NCBI Pathogen Detection Project"/>
        </authorList>
    </citation>
    <scope>NUCLEOTIDE SEQUENCE</scope>
    <source>
        <strain evidence="2">1930</strain>
    </source>
</reference>
<protein>
    <submittedName>
        <fullName evidence="4">Uncharacterized protein</fullName>
    </submittedName>
</protein>
<feature type="transmembrane region" description="Helical" evidence="1">
    <location>
        <begin position="27"/>
        <end position="52"/>
    </location>
</feature>
<reference evidence="2" key="3">
    <citation type="journal article" date="2018" name="Genome Biol.">
        <title>SKESA: strategic k-mer extension for scrupulous assemblies.</title>
        <authorList>
            <person name="Souvorov A."/>
            <person name="Agarwala R."/>
            <person name="Lipman D.J."/>
        </authorList>
    </citation>
    <scope>NUCLEOTIDE SEQUENCE</scope>
    <source>
        <strain evidence="2">1930</strain>
    </source>
</reference>
<dbReference type="EMBL" id="DACQKT010000003">
    <property type="protein sequence ID" value="HAS6676919.1"/>
    <property type="molecule type" value="Genomic_DNA"/>
</dbReference>
<proteinExistence type="predicted"/>
<evidence type="ECO:0000313" key="6">
    <source>
        <dbReference type="Proteomes" id="UP000037697"/>
    </source>
</evidence>
<gene>
    <name evidence="3" type="ORF">ACX05_11695</name>
    <name evidence="4" type="ORF">CA163_14255</name>
    <name evidence="5" type="ORF">EHC69_19055</name>
    <name evidence="2" type="ORF">I7278_08865</name>
</gene>
<reference evidence="5 8" key="4">
    <citation type="submission" date="2018-12" db="EMBL/GenBank/DDBJ databases">
        <title>Genomic insights into the evolutionary origins and pathogenicity of five Vibrio parahaemolyticus strains isolated from the shrimp with acute hepatopancreatic necrosis disease (AHPND).</title>
        <authorList>
            <person name="Yang Q."/>
            <person name="Dong X."/>
            <person name="Xie G."/>
            <person name="Fu S."/>
            <person name="Zou P."/>
            <person name="Sun J."/>
            <person name="Wang Y."/>
            <person name="Huang J."/>
        </authorList>
    </citation>
    <scope>NUCLEOTIDE SEQUENCE [LARGE SCALE GENOMIC DNA]</scope>
    <source>
        <strain evidence="5 8">20160303005-1</strain>
    </source>
</reference>
<evidence type="ECO:0000313" key="3">
    <source>
        <dbReference type="EMBL" id="KOY32856.1"/>
    </source>
</evidence>
<evidence type="ECO:0000313" key="4">
    <source>
        <dbReference type="EMBL" id="OXE32139.1"/>
    </source>
</evidence>
<dbReference type="EMBL" id="NIXT01000807">
    <property type="protein sequence ID" value="OXE32139.1"/>
    <property type="molecule type" value="Genomic_DNA"/>
</dbReference>
<evidence type="ECO:0000313" key="5">
    <source>
        <dbReference type="EMBL" id="QHH11407.1"/>
    </source>
</evidence>
<evidence type="ECO:0000313" key="8">
    <source>
        <dbReference type="Proteomes" id="UP000464718"/>
    </source>
</evidence>
<dbReference type="Proteomes" id="UP000464718">
    <property type="component" value="Chromosome ii"/>
</dbReference>
<evidence type="ECO:0000313" key="2">
    <source>
        <dbReference type="EMBL" id="HAS6676919.1"/>
    </source>
</evidence>
<dbReference type="AlphaFoldDB" id="A0A227JAH0"/>